<evidence type="ECO:0000259" key="17">
    <source>
        <dbReference type="SMART" id="SM01060"/>
    </source>
</evidence>
<dbReference type="SMART" id="SM01060">
    <property type="entry name" value="Catalase"/>
    <property type="match status" value="1"/>
</dbReference>
<evidence type="ECO:0000313" key="19">
    <source>
        <dbReference type="Proteomes" id="UP000008963"/>
    </source>
</evidence>
<reference evidence="19" key="1">
    <citation type="journal article" date="2013" name="ISME J.">
        <title>A small predatory core genome in the divergent marine Bacteriovorax marinus SJ and the terrestrial Bdellovibrio bacteriovorus.</title>
        <authorList>
            <person name="Crossman L.C."/>
            <person name="Chen H."/>
            <person name="Cerdeno-Tarraga A.M."/>
            <person name="Brooks K."/>
            <person name="Quail M.A."/>
            <person name="Pineiro S.A."/>
            <person name="Hobley L."/>
            <person name="Sockett R.E."/>
            <person name="Bentley S.D."/>
            <person name="Parkhill J."/>
            <person name="Williams H.N."/>
            <person name="Stine O.C."/>
        </authorList>
    </citation>
    <scope>NUCLEOTIDE SEQUENCE [LARGE SCALE GENOMIC DNA]</scope>
    <source>
        <strain evidence="19">ATCC BAA-682 / DSM 15412 / SJ</strain>
    </source>
</reference>
<dbReference type="GO" id="GO:0020037">
    <property type="term" value="F:heme binding"/>
    <property type="evidence" value="ECO:0007669"/>
    <property type="project" value="InterPro"/>
</dbReference>
<feature type="chain" id="PRO_5003154115" description="Catalase" evidence="16">
    <location>
        <begin position="23"/>
        <end position="520"/>
    </location>
</feature>
<dbReference type="eggNOG" id="COG0753">
    <property type="taxonomic scope" value="Bacteria"/>
</dbReference>
<dbReference type="PRINTS" id="PR00067">
    <property type="entry name" value="CATALASE"/>
</dbReference>
<evidence type="ECO:0000256" key="7">
    <source>
        <dbReference type="ARBA" id="ARBA00022617"/>
    </source>
</evidence>
<evidence type="ECO:0000256" key="9">
    <source>
        <dbReference type="ARBA" id="ARBA00023002"/>
    </source>
</evidence>
<comment type="cofactor">
    <cofactor evidence="1 13">
        <name>heme</name>
        <dbReference type="ChEBI" id="CHEBI:30413"/>
    </cofactor>
</comment>
<dbReference type="PANTHER" id="PTHR11465:SF23">
    <property type="entry name" value="CATALASE-2"/>
    <property type="match status" value="1"/>
</dbReference>
<keyword evidence="10 13" id="KW-0408">Iron</keyword>
<evidence type="ECO:0000313" key="18">
    <source>
        <dbReference type="EMBL" id="CBW25771.1"/>
    </source>
</evidence>
<keyword evidence="9 14" id="KW-0560">Oxidoreductase</keyword>
<evidence type="ECO:0000256" key="13">
    <source>
        <dbReference type="PIRSR" id="PIRSR038928-2"/>
    </source>
</evidence>
<dbReference type="InterPro" id="IPR020835">
    <property type="entry name" value="Catalase_sf"/>
</dbReference>
<dbReference type="PROSITE" id="PS51402">
    <property type="entry name" value="CATALASE_3"/>
    <property type="match status" value="1"/>
</dbReference>
<dbReference type="Gene3D" id="2.40.180.10">
    <property type="entry name" value="Catalase core domain"/>
    <property type="match status" value="1"/>
</dbReference>
<dbReference type="GO" id="GO:0042542">
    <property type="term" value="P:response to hydrogen peroxide"/>
    <property type="evidence" value="ECO:0007669"/>
    <property type="project" value="TreeGrafter"/>
</dbReference>
<dbReference type="GO" id="GO:0005737">
    <property type="term" value="C:cytoplasm"/>
    <property type="evidence" value="ECO:0007669"/>
    <property type="project" value="TreeGrafter"/>
</dbReference>
<dbReference type="GO" id="GO:0004096">
    <property type="term" value="F:catalase activity"/>
    <property type="evidence" value="ECO:0007669"/>
    <property type="project" value="UniProtKB-EC"/>
</dbReference>
<evidence type="ECO:0000256" key="1">
    <source>
        <dbReference type="ARBA" id="ARBA00001971"/>
    </source>
</evidence>
<dbReference type="Proteomes" id="UP000008963">
    <property type="component" value="Chromosome"/>
</dbReference>
<evidence type="ECO:0000256" key="14">
    <source>
        <dbReference type="RuleBase" id="RU000498"/>
    </source>
</evidence>
<comment type="function">
    <text evidence="2">Decomposes hydrogen peroxide into water and oxygen; serves to protect cells from the toxic effects of hydrogen peroxide.</text>
</comment>
<keyword evidence="16" id="KW-0732">Signal</keyword>
<feature type="active site" evidence="12">
    <location>
        <position position="73"/>
    </location>
</feature>
<proteinExistence type="inferred from homology"/>
<dbReference type="InterPro" id="IPR024708">
    <property type="entry name" value="Catalase_AS"/>
</dbReference>
<dbReference type="PATRIC" id="fig|862908.3.peg.838"/>
<feature type="active site" evidence="12">
    <location>
        <position position="146"/>
    </location>
</feature>
<evidence type="ECO:0000256" key="12">
    <source>
        <dbReference type="PIRSR" id="PIRSR038928-1"/>
    </source>
</evidence>
<dbReference type="KEGG" id="bmx:BMS_0880"/>
<dbReference type="Pfam" id="PF06628">
    <property type="entry name" value="Catalase-rel"/>
    <property type="match status" value="1"/>
</dbReference>
<evidence type="ECO:0000256" key="11">
    <source>
        <dbReference type="ARBA" id="ARBA00023324"/>
    </source>
</evidence>
<comment type="similarity">
    <text evidence="3 14">Belongs to the catalase family.</text>
</comment>
<evidence type="ECO:0000256" key="4">
    <source>
        <dbReference type="ARBA" id="ARBA00012314"/>
    </source>
</evidence>
<dbReference type="EC" id="1.11.1.6" evidence="4 14"/>
<name>E1WX70_HALMS</name>
<evidence type="ECO:0000256" key="6">
    <source>
        <dbReference type="ARBA" id="ARBA00022559"/>
    </source>
</evidence>
<dbReference type="PANTHER" id="PTHR11465">
    <property type="entry name" value="CATALASE"/>
    <property type="match status" value="1"/>
</dbReference>
<keyword evidence="11 14" id="KW-0376">Hydrogen peroxide</keyword>
<dbReference type="PROSITE" id="PS00438">
    <property type="entry name" value="CATALASE_2"/>
    <property type="match status" value="1"/>
</dbReference>
<dbReference type="HOGENOM" id="CLU_010645_2_0_7"/>
<dbReference type="Pfam" id="PF00199">
    <property type="entry name" value="Catalase"/>
    <property type="match status" value="1"/>
</dbReference>
<sequence length="520" mass="59254">MNIKKLSTTLVVLSTLSLPAHATTLTRETGAPVGDNQNSKTAGPNGGVLLEDAHLIEKLARFDRMRIPERVVHARGTGAHGVFKSYGDFSKLTRASLFNRKNKKTPVFVRFSSVIHSKGSPESLRDPRGFATKFYTDQGNWDLVGNNLPVFFIRDAIKFPDMVNSLKPDPKTNKQDPNRIFDFMAHHPESIHMWTHLMSNKGTPASLRTMDGNGVHAYKFVNKDNKVRYVKFRWVSKQGVKNLTAKEAQKVQGEDFSYLTTDLYDNIKKGNYPSWELVALVMELDQLDKHDFNPLDVTKDWKCEMSSIECTKLGLMTLNKVPTNFFQFTEQSAFSPAVFVPGIEPSEDRLLQGRLFAYSDTQRYRLGVNYQYLPVNKAKVEINTYAQDGSLSTRVANEEHINYQPNHFDGSLNRDRGTLHEDQQYKYSQHKLSGSTQQKMIAKTQNFKQAGETYRSYSDFDKEHLIKNFGGTLNQIKNKLIVTQMIAYAYKADKEYGEKLAKFTNTDLNKVKSVVVKLRD</sequence>
<feature type="signal peptide" evidence="16">
    <location>
        <begin position="1"/>
        <end position="22"/>
    </location>
</feature>
<dbReference type="GO" id="GO:0046872">
    <property type="term" value="F:metal ion binding"/>
    <property type="evidence" value="ECO:0007669"/>
    <property type="project" value="UniProtKB-KW"/>
</dbReference>
<evidence type="ECO:0000256" key="8">
    <source>
        <dbReference type="ARBA" id="ARBA00022723"/>
    </source>
</evidence>
<dbReference type="STRING" id="862908.BMS_0880"/>
<dbReference type="SUPFAM" id="SSF56634">
    <property type="entry name" value="Heme-dependent catalase-like"/>
    <property type="match status" value="1"/>
</dbReference>
<gene>
    <name evidence="18" type="primary">katB</name>
    <name evidence="18" type="ordered locus">BMS_0880</name>
</gene>
<evidence type="ECO:0000256" key="10">
    <source>
        <dbReference type="ARBA" id="ARBA00023004"/>
    </source>
</evidence>
<dbReference type="InterPro" id="IPR024711">
    <property type="entry name" value="Catalase_clade1/3"/>
</dbReference>
<dbReference type="InterPro" id="IPR010582">
    <property type="entry name" value="Catalase_immune_responsive"/>
</dbReference>
<feature type="binding site" description="axial binding residue" evidence="13">
    <location>
        <position position="358"/>
    </location>
    <ligand>
        <name>heme</name>
        <dbReference type="ChEBI" id="CHEBI:30413"/>
    </ligand>
    <ligandPart>
        <name>Fe</name>
        <dbReference type="ChEBI" id="CHEBI:18248"/>
    </ligandPart>
</feature>
<dbReference type="PROSITE" id="PS00437">
    <property type="entry name" value="CATALASE_1"/>
    <property type="match status" value="1"/>
</dbReference>
<evidence type="ECO:0000256" key="5">
    <source>
        <dbReference type="ARBA" id="ARBA00014132"/>
    </source>
</evidence>
<dbReference type="PIRSF" id="PIRSF038928">
    <property type="entry name" value="Catalase_clade1-3"/>
    <property type="match status" value="1"/>
</dbReference>
<dbReference type="InterPro" id="IPR011614">
    <property type="entry name" value="Catalase_core"/>
</dbReference>
<organism evidence="18 19">
    <name type="scientific">Halobacteriovorax marinus (strain ATCC BAA-682 / DSM 15412 / SJ)</name>
    <name type="common">Bacteriovorax marinus</name>
    <dbReference type="NCBI Taxonomy" id="862908"/>
    <lineage>
        <taxon>Bacteria</taxon>
        <taxon>Pseudomonadati</taxon>
        <taxon>Bdellovibrionota</taxon>
        <taxon>Bacteriovoracia</taxon>
        <taxon>Bacteriovoracales</taxon>
        <taxon>Halobacteriovoraceae</taxon>
        <taxon>Halobacteriovorax</taxon>
    </lineage>
</organism>
<dbReference type="GO" id="GO:0042744">
    <property type="term" value="P:hydrogen peroxide catabolic process"/>
    <property type="evidence" value="ECO:0007669"/>
    <property type="project" value="UniProtKB-KW"/>
</dbReference>
<dbReference type="OrthoDB" id="5287728at2"/>
<dbReference type="InterPro" id="IPR018028">
    <property type="entry name" value="Catalase"/>
</dbReference>
<keyword evidence="6 14" id="KW-0575">Peroxidase</keyword>
<dbReference type="InterPro" id="IPR002226">
    <property type="entry name" value="Catalase_haem_BS"/>
</dbReference>
<dbReference type="AlphaFoldDB" id="E1WX70"/>
<keyword evidence="19" id="KW-1185">Reference proteome</keyword>
<dbReference type="EMBL" id="FQ312005">
    <property type="protein sequence ID" value="CBW25771.1"/>
    <property type="molecule type" value="Genomic_DNA"/>
</dbReference>
<keyword evidence="7 13" id="KW-0349">Heme</keyword>
<evidence type="ECO:0000256" key="15">
    <source>
        <dbReference type="SAM" id="MobiDB-lite"/>
    </source>
</evidence>
<comment type="catalytic activity">
    <reaction evidence="14">
        <text>2 H2O2 = O2 + 2 H2O</text>
        <dbReference type="Rhea" id="RHEA:20309"/>
        <dbReference type="ChEBI" id="CHEBI:15377"/>
        <dbReference type="ChEBI" id="CHEBI:15379"/>
        <dbReference type="ChEBI" id="CHEBI:16240"/>
        <dbReference type="EC" id="1.11.1.6"/>
    </reaction>
</comment>
<feature type="region of interest" description="Disordered" evidence="15">
    <location>
        <begin position="27"/>
        <end position="46"/>
    </location>
</feature>
<keyword evidence="8 13" id="KW-0479">Metal-binding</keyword>
<protein>
    <recommendedName>
        <fullName evidence="5 14">Catalase</fullName>
        <ecNumber evidence="4 14">1.11.1.6</ecNumber>
    </recommendedName>
</protein>
<evidence type="ECO:0000256" key="16">
    <source>
        <dbReference type="SAM" id="SignalP"/>
    </source>
</evidence>
<accession>E1WX70</accession>
<feature type="domain" description="Catalase core" evidence="17">
    <location>
        <begin position="26"/>
        <end position="412"/>
    </location>
</feature>
<dbReference type="CDD" id="cd08154">
    <property type="entry name" value="catalase_clade_1"/>
    <property type="match status" value="1"/>
</dbReference>
<evidence type="ECO:0000256" key="2">
    <source>
        <dbReference type="ARBA" id="ARBA00002974"/>
    </source>
</evidence>
<evidence type="ECO:0000256" key="3">
    <source>
        <dbReference type="ARBA" id="ARBA00005329"/>
    </source>
</evidence>